<accession>A0A6G1X7E0</accession>
<comment type="subcellular location">
    <subcellularLocation>
        <location evidence="1">Cell envelope</location>
    </subcellularLocation>
</comment>
<evidence type="ECO:0000256" key="3">
    <source>
        <dbReference type="ARBA" id="ARBA00022729"/>
    </source>
</evidence>
<keyword evidence="5" id="KW-0449">Lipoprotein</keyword>
<dbReference type="InterPro" id="IPR001638">
    <property type="entry name" value="Solute-binding_3/MltF_N"/>
</dbReference>
<evidence type="ECO:0000256" key="5">
    <source>
        <dbReference type="ARBA" id="ARBA00023288"/>
    </source>
</evidence>
<protein>
    <submittedName>
        <fullName evidence="10">Transporter substrate-binding domain-containing protein</fullName>
    </submittedName>
</protein>
<keyword evidence="11" id="KW-1185">Reference proteome</keyword>
<comment type="similarity">
    <text evidence="2 6">Belongs to the bacterial solute-binding protein 3 family.</text>
</comment>
<dbReference type="InterPro" id="IPR001320">
    <property type="entry name" value="Iontro_rcpt_C"/>
</dbReference>
<keyword evidence="3" id="KW-0732">Signal</keyword>
<evidence type="ECO:0000259" key="9">
    <source>
        <dbReference type="SMART" id="SM00079"/>
    </source>
</evidence>
<reference evidence="10 11" key="1">
    <citation type="submission" date="2019-11" db="EMBL/GenBank/DDBJ databases">
        <authorList>
            <person name="Li J."/>
        </authorList>
    </citation>
    <scope>NUCLEOTIDE SEQUENCE [LARGE SCALE GENOMIC DNA]</scope>
    <source>
        <strain evidence="10 11">J4</strain>
    </source>
</reference>
<evidence type="ECO:0000256" key="2">
    <source>
        <dbReference type="ARBA" id="ARBA00010333"/>
    </source>
</evidence>
<proteinExistence type="inferred from homology"/>
<dbReference type="GO" id="GO:0016020">
    <property type="term" value="C:membrane"/>
    <property type="evidence" value="ECO:0007669"/>
    <property type="project" value="InterPro"/>
</dbReference>
<dbReference type="PANTHER" id="PTHR35936">
    <property type="entry name" value="MEMBRANE-BOUND LYTIC MUREIN TRANSGLYCOSYLASE F"/>
    <property type="match status" value="1"/>
</dbReference>
<dbReference type="Pfam" id="PF00497">
    <property type="entry name" value="SBP_bac_3"/>
    <property type="match status" value="1"/>
</dbReference>
<evidence type="ECO:0000256" key="7">
    <source>
        <dbReference type="SAM" id="MobiDB-lite"/>
    </source>
</evidence>
<dbReference type="PROSITE" id="PS01039">
    <property type="entry name" value="SBP_BACTERIAL_3"/>
    <property type="match status" value="1"/>
</dbReference>
<dbReference type="EMBL" id="WJNH01000006">
    <property type="protein sequence ID" value="MRG86825.1"/>
    <property type="molecule type" value="Genomic_DNA"/>
</dbReference>
<dbReference type="GO" id="GO:0030313">
    <property type="term" value="C:cell envelope"/>
    <property type="evidence" value="ECO:0007669"/>
    <property type="project" value="UniProtKB-SubCell"/>
</dbReference>
<sequence>MLVACGTSETDSSSSDSGNETEDTTEETSGSEGAEESEEASEEASSVAGNTYTVATDSNFQPFEYMNPDTQELEGFDIDLISAVAEEAGFEIEFETMNFDGLLGSMRTGKHDIGIAGISITDERKETIDFSDKYYDSGLILAVPKDSDIESIEDIDGHKVGARQGSTSEQYLQNNTNAEVSAFPEIVTAYMDLEAGRLDAVLYDLPNVQYYIKENASDTLKTVGDVLEGQPYGIAFPKDSELVEPVNEALATIKESGKYAEIYKKWFGTEPPQ</sequence>
<dbReference type="SMART" id="SM00079">
    <property type="entry name" value="PBPe"/>
    <property type="match status" value="1"/>
</dbReference>
<organism evidence="10 11">
    <name type="scientific">Salinibacillus xinjiangensis</name>
    <dbReference type="NCBI Taxonomy" id="1229268"/>
    <lineage>
        <taxon>Bacteria</taxon>
        <taxon>Bacillati</taxon>
        <taxon>Bacillota</taxon>
        <taxon>Bacilli</taxon>
        <taxon>Bacillales</taxon>
        <taxon>Bacillaceae</taxon>
        <taxon>Salinibacillus</taxon>
    </lineage>
</organism>
<name>A0A6G1X7E0_9BACI</name>
<dbReference type="OrthoDB" id="115856at2"/>
<evidence type="ECO:0000256" key="4">
    <source>
        <dbReference type="ARBA" id="ARBA00023139"/>
    </source>
</evidence>
<feature type="compositionally biased region" description="Low complexity" evidence="7">
    <location>
        <begin position="7"/>
        <end position="18"/>
    </location>
</feature>
<dbReference type="Gene3D" id="3.40.190.10">
    <property type="entry name" value="Periplasmic binding protein-like II"/>
    <property type="match status" value="2"/>
</dbReference>
<feature type="domain" description="Ionotropic glutamate receptor C-terminal" evidence="9">
    <location>
        <begin position="51"/>
        <end position="269"/>
    </location>
</feature>
<dbReference type="PANTHER" id="PTHR35936:SF38">
    <property type="entry name" value="GLUTAMINE-BINDING PERIPLASMIC PROTEIN"/>
    <property type="match status" value="1"/>
</dbReference>
<gene>
    <name evidence="10" type="ORF">GH754_10945</name>
</gene>
<dbReference type="InterPro" id="IPR018313">
    <property type="entry name" value="SBP_3_CS"/>
</dbReference>
<dbReference type="SUPFAM" id="SSF53850">
    <property type="entry name" value="Periplasmic binding protein-like II"/>
    <property type="match status" value="1"/>
</dbReference>
<dbReference type="Proteomes" id="UP000480185">
    <property type="component" value="Unassembled WGS sequence"/>
</dbReference>
<feature type="compositionally biased region" description="Acidic residues" evidence="7">
    <location>
        <begin position="33"/>
        <end position="42"/>
    </location>
</feature>
<keyword evidence="4" id="KW-0564">Palmitate</keyword>
<comment type="caution">
    <text evidence="10">The sequence shown here is derived from an EMBL/GenBank/DDBJ whole genome shotgun (WGS) entry which is preliminary data.</text>
</comment>
<evidence type="ECO:0000313" key="11">
    <source>
        <dbReference type="Proteomes" id="UP000480185"/>
    </source>
</evidence>
<evidence type="ECO:0000256" key="1">
    <source>
        <dbReference type="ARBA" id="ARBA00004196"/>
    </source>
</evidence>
<feature type="domain" description="Solute-binding protein family 3/N-terminal" evidence="8">
    <location>
        <begin position="51"/>
        <end position="270"/>
    </location>
</feature>
<evidence type="ECO:0000256" key="6">
    <source>
        <dbReference type="RuleBase" id="RU003744"/>
    </source>
</evidence>
<dbReference type="AlphaFoldDB" id="A0A6G1X7E0"/>
<evidence type="ECO:0000259" key="8">
    <source>
        <dbReference type="SMART" id="SM00062"/>
    </source>
</evidence>
<feature type="region of interest" description="Disordered" evidence="7">
    <location>
        <begin position="1"/>
        <end position="48"/>
    </location>
</feature>
<dbReference type="GO" id="GO:0015276">
    <property type="term" value="F:ligand-gated monoatomic ion channel activity"/>
    <property type="evidence" value="ECO:0007669"/>
    <property type="project" value="InterPro"/>
</dbReference>
<dbReference type="SMART" id="SM00062">
    <property type="entry name" value="PBPb"/>
    <property type="match status" value="1"/>
</dbReference>
<evidence type="ECO:0000313" key="10">
    <source>
        <dbReference type="EMBL" id="MRG86825.1"/>
    </source>
</evidence>